<evidence type="ECO:0000313" key="6">
    <source>
        <dbReference type="EMBL" id="KAK9501546.1"/>
    </source>
</evidence>
<dbReference type="InterPro" id="IPR012674">
    <property type="entry name" value="Calycin"/>
</dbReference>
<dbReference type="SUPFAM" id="SSF50814">
    <property type="entry name" value="Lipocalins"/>
    <property type="match status" value="1"/>
</dbReference>
<evidence type="ECO:0000256" key="2">
    <source>
        <dbReference type="ARBA" id="ARBA00022525"/>
    </source>
</evidence>
<reference evidence="6 7" key="1">
    <citation type="submission" date="2022-12" db="EMBL/GenBank/DDBJ databases">
        <title>Chromosome-level genome assembly of true bugs.</title>
        <authorList>
            <person name="Ma L."/>
            <person name="Li H."/>
        </authorList>
    </citation>
    <scope>NUCLEOTIDE SEQUENCE [LARGE SCALE GENOMIC DNA]</scope>
    <source>
        <strain evidence="6">Lab_2022b</strain>
    </source>
</reference>
<keyword evidence="7" id="KW-1185">Reference proteome</keyword>
<gene>
    <name evidence="6" type="ORF">O3M35_012253</name>
</gene>
<dbReference type="GO" id="GO:0005576">
    <property type="term" value="C:extracellular region"/>
    <property type="evidence" value="ECO:0007669"/>
    <property type="project" value="UniProtKB-SubCell"/>
</dbReference>
<dbReference type="Pfam" id="PF03973">
    <property type="entry name" value="Triabin"/>
    <property type="match status" value="1"/>
</dbReference>
<protein>
    <submittedName>
        <fullName evidence="6">Uncharacterized protein</fullName>
    </submittedName>
</protein>
<evidence type="ECO:0000256" key="1">
    <source>
        <dbReference type="ARBA" id="ARBA00004613"/>
    </source>
</evidence>
<accession>A0AAW1CRQ2</accession>
<evidence type="ECO:0000256" key="4">
    <source>
        <dbReference type="ARBA" id="ARBA00034121"/>
    </source>
</evidence>
<feature type="chain" id="PRO_5043732541" evidence="5">
    <location>
        <begin position="20"/>
        <end position="196"/>
    </location>
</feature>
<keyword evidence="2" id="KW-0964">Secreted</keyword>
<dbReference type="Proteomes" id="UP001461498">
    <property type="component" value="Unassembled WGS sequence"/>
</dbReference>
<keyword evidence="3 5" id="KW-0732">Signal</keyword>
<organism evidence="6 7">
    <name type="scientific">Rhynocoris fuscipes</name>
    <dbReference type="NCBI Taxonomy" id="488301"/>
    <lineage>
        <taxon>Eukaryota</taxon>
        <taxon>Metazoa</taxon>
        <taxon>Ecdysozoa</taxon>
        <taxon>Arthropoda</taxon>
        <taxon>Hexapoda</taxon>
        <taxon>Insecta</taxon>
        <taxon>Pterygota</taxon>
        <taxon>Neoptera</taxon>
        <taxon>Paraneoptera</taxon>
        <taxon>Hemiptera</taxon>
        <taxon>Heteroptera</taxon>
        <taxon>Panheteroptera</taxon>
        <taxon>Cimicomorpha</taxon>
        <taxon>Reduviidae</taxon>
        <taxon>Harpactorinae</taxon>
        <taxon>Harpactorini</taxon>
        <taxon>Rhynocoris</taxon>
    </lineage>
</organism>
<comment type="caution">
    <text evidence="6">The sequence shown here is derived from an EMBL/GenBank/DDBJ whole genome shotgun (WGS) entry which is preliminary data.</text>
</comment>
<comment type="subcellular location">
    <subcellularLocation>
        <location evidence="1">Secreted</location>
    </subcellularLocation>
</comment>
<comment type="similarity">
    <text evidence="4">Belongs to the calycin superfamily. Triabin family.</text>
</comment>
<sequence>MNSLIFIGILSSLAVTTSGQELVCRNFTGKSDLDIKRFYNGRWYLTNLEHTVASNSRSICVQTKNDVQEDGTVNHYLSVYDQLRKIKYETFHCTTNMKDIVDGKAIFSCDEKKAQRVEKFTVEATVVETDYDSYGVFHFCSKIGNTVTGSDILIMHRALDSKPTDPKLLDLLKSYDLDINSFKSRQDEECKDDPDF</sequence>
<feature type="signal peptide" evidence="5">
    <location>
        <begin position="1"/>
        <end position="19"/>
    </location>
</feature>
<dbReference type="InterPro" id="IPR005657">
    <property type="entry name" value="Triabi/Procalin"/>
</dbReference>
<evidence type="ECO:0000313" key="7">
    <source>
        <dbReference type="Proteomes" id="UP001461498"/>
    </source>
</evidence>
<evidence type="ECO:0000256" key="5">
    <source>
        <dbReference type="SAM" id="SignalP"/>
    </source>
</evidence>
<dbReference type="EMBL" id="JAPXFL010000009">
    <property type="protein sequence ID" value="KAK9501546.1"/>
    <property type="molecule type" value="Genomic_DNA"/>
</dbReference>
<dbReference type="GO" id="GO:0030682">
    <property type="term" value="P:symbiont-mediated perturbation of host defenses"/>
    <property type="evidence" value="ECO:0007669"/>
    <property type="project" value="InterPro"/>
</dbReference>
<name>A0AAW1CRQ2_9HEMI</name>
<dbReference type="Gene3D" id="2.40.128.20">
    <property type="match status" value="1"/>
</dbReference>
<evidence type="ECO:0000256" key="3">
    <source>
        <dbReference type="ARBA" id="ARBA00022729"/>
    </source>
</evidence>
<proteinExistence type="inferred from homology"/>
<dbReference type="AlphaFoldDB" id="A0AAW1CRQ2"/>